<reference evidence="2 3" key="2">
    <citation type="journal article" date="2017" name="Nature">
        <title>The Apostasia genome and the evolution of orchids.</title>
        <authorList>
            <person name="Zhang G.Q."/>
            <person name="Liu K.W."/>
            <person name="Li Z."/>
            <person name="Lohaus R."/>
            <person name="Hsiao Y.Y."/>
            <person name="Niu S.C."/>
            <person name="Wang J.Y."/>
            <person name="Lin Y.C."/>
            <person name="Xu Q."/>
            <person name="Chen L.J."/>
            <person name="Yoshida K."/>
            <person name="Fujiwara S."/>
            <person name="Wang Z.W."/>
            <person name="Zhang Y.Q."/>
            <person name="Mitsuda N."/>
            <person name="Wang M."/>
            <person name="Liu G.H."/>
            <person name="Pecoraro L."/>
            <person name="Huang H.X."/>
            <person name="Xiao X.J."/>
            <person name="Lin M."/>
            <person name="Wu X.Y."/>
            <person name="Wu W.L."/>
            <person name="Chen Y.Y."/>
            <person name="Chang S.B."/>
            <person name="Sakamoto S."/>
            <person name="Ohme-Takagi M."/>
            <person name="Yagi M."/>
            <person name="Zeng S.J."/>
            <person name="Shen C.Y."/>
            <person name="Yeh C.M."/>
            <person name="Luo Y.B."/>
            <person name="Tsai W.C."/>
            <person name="Van de Peer Y."/>
            <person name="Liu Z.J."/>
        </authorList>
    </citation>
    <scope>NUCLEOTIDE SEQUENCE [LARGE SCALE GENOMIC DNA]</scope>
    <source>
        <tissue evidence="2">The whole plant</tissue>
    </source>
</reference>
<evidence type="ECO:0000256" key="1">
    <source>
        <dbReference type="SAM" id="MobiDB-lite"/>
    </source>
</evidence>
<dbReference type="EMBL" id="KZ502407">
    <property type="protein sequence ID" value="PKU79915.1"/>
    <property type="molecule type" value="Genomic_DNA"/>
</dbReference>
<feature type="compositionally biased region" description="Basic and acidic residues" evidence="1">
    <location>
        <begin position="40"/>
        <end position="53"/>
    </location>
</feature>
<evidence type="ECO:0000313" key="2">
    <source>
        <dbReference type="EMBL" id="PKU79915.1"/>
    </source>
</evidence>
<proteinExistence type="predicted"/>
<accession>A0A2I0WW84</accession>
<gene>
    <name evidence="2" type="ORF">MA16_Dca012103</name>
</gene>
<feature type="compositionally biased region" description="Polar residues" evidence="1">
    <location>
        <begin position="1"/>
        <end position="13"/>
    </location>
</feature>
<evidence type="ECO:0000313" key="3">
    <source>
        <dbReference type="Proteomes" id="UP000233837"/>
    </source>
</evidence>
<dbReference type="AlphaFoldDB" id="A0A2I0WW84"/>
<dbReference type="Proteomes" id="UP000233837">
    <property type="component" value="Unassembled WGS sequence"/>
</dbReference>
<keyword evidence="3" id="KW-1185">Reference proteome</keyword>
<reference evidence="2 3" key="1">
    <citation type="journal article" date="2016" name="Sci. Rep.">
        <title>The Dendrobium catenatum Lindl. genome sequence provides insights into polysaccharide synthase, floral development and adaptive evolution.</title>
        <authorList>
            <person name="Zhang G.Q."/>
            <person name="Xu Q."/>
            <person name="Bian C."/>
            <person name="Tsai W.C."/>
            <person name="Yeh C.M."/>
            <person name="Liu K.W."/>
            <person name="Yoshida K."/>
            <person name="Zhang L.S."/>
            <person name="Chang S.B."/>
            <person name="Chen F."/>
            <person name="Shi Y."/>
            <person name="Su Y.Y."/>
            <person name="Zhang Y.Q."/>
            <person name="Chen L.J."/>
            <person name="Yin Y."/>
            <person name="Lin M."/>
            <person name="Huang H."/>
            <person name="Deng H."/>
            <person name="Wang Z.W."/>
            <person name="Zhu S.L."/>
            <person name="Zhao X."/>
            <person name="Deng C."/>
            <person name="Niu S.C."/>
            <person name="Huang J."/>
            <person name="Wang M."/>
            <person name="Liu G.H."/>
            <person name="Yang H.J."/>
            <person name="Xiao X.J."/>
            <person name="Hsiao Y.Y."/>
            <person name="Wu W.L."/>
            <person name="Chen Y.Y."/>
            <person name="Mitsuda N."/>
            <person name="Ohme-Takagi M."/>
            <person name="Luo Y.B."/>
            <person name="Van de Peer Y."/>
            <person name="Liu Z.J."/>
        </authorList>
    </citation>
    <scope>NUCLEOTIDE SEQUENCE [LARGE SCALE GENOMIC DNA]</scope>
    <source>
        <tissue evidence="2">The whole plant</tissue>
    </source>
</reference>
<feature type="region of interest" description="Disordered" evidence="1">
    <location>
        <begin position="1"/>
        <end position="53"/>
    </location>
</feature>
<organism evidence="2 3">
    <name type="scientific">Dendrobium catenatum</name>
    <dbReference type="NCBI Taxonomy" id="906689"/>
    <lineage>
        <taxon>Eukaryota</taxon>
        <taxon>Viridiplantae</taxon>
        <taxon>Streptophyta</taxon>
        <taxon>Embryophyta</taxon>
        <taxon>Tracheophyta</taxon>
        <taxon>Spermatophyta</taxon>
        <taxon>Magnoliopsida</taxon>
        <taxon>Liliopsida</taxon>
        <taxon>Asparagales</taxon>
        <taxon>Orchidaceae</taxon>
        <taxon>Epidendroideae</taxon>
        <taxon>Malaxideae</taxon>
        <taxon>Dendrobiinae</taxon>
        <taxon>Dendrobium</taxon>
    </lineage>
</organism>
<protein>
    <submittedName>
        <fullName evidence="2">Uncharacterized protein</fullName>
    </submittedName>
</protein>
<name>A0A2I0WW84_9ASPA</name>
<feature type="compositionally biased region" description="Basic residues" evidence="1">
    <location>
        <begin position="22"/>
        <end position="39"/>
    </location>
</feature>
<sequence>MRRSSAISYNFDFQGSGDGGLRKKTHARDGKRRRLRRRERSSSPDRDVIDGNS</sequence>